<keyword evidence="2" id="KW-1185">Reference proteome</keyword>
<dbReference type="WBParaSite" id="L893_g25136.t1">
    <property type="protein sequence ID" value="L893_g25136.t1"/>
    <property type="gene ID" value="L893_g25136"/>
</dbReference>
<evidence type="ECO:0000313" key="3">
    <source>
        <dbReference type="WBParaSite" id="L893_g25136.t1"/>
    </source>
</evidence>
<organism evidence="2 3">
    <name type="scientific">Steinernema glaseri</name>
    <dbReference type="NCBI Taxonomy" id="37863"/>
    <lineage>
        <taxon>Eukaryota</taxon>
        <taxon>Metazoa</taxon>
        <taxon>Ecdysozoa</taxon>
        <taxon>Nematoda</taxon>
        <taxon>Chromadorea</taxon>
        <taxon>Rhabditida</taxon>
        <taxon>Tylenchina</taxon>
        <taxon>Panagrolaimomorpha</taxon>
        <taxon>Strongyloidoidea</taxon>
        <taxon>Steinernematidae</taxon>
        <taxon>Steinernema</taxon>
    </lineage>
</organism>
<feature type="compositionally biased region" description="Polar residues" evidence="1">
    <location>
        <begin position="28"/>
        <end position="44"/>
    </location>
</feature>
<accession>A0A1I7ZDN6</accession>
<evidence type="ECO:0000313" key="2">
    <source>
        <dbReference type="Proteomes" id="UP000095287"/>
    </source>
</evidence>
<reference evidence="3" key="1">
    <citation type="submission" date="2016-11" db="UniProtKB">
        <authorList>
            <consortium name="WormBaseParasite"/>
        </authorList>
    </citation>
    <scope>IDENTIFICATION</scope>
</reference>
<feature type="region of interest" description="Disordered" evidence="1">
    <location>
        <begin position="28"/>
        <end position="48"/>
    </location>
</feature>
<proteinExistence type="predicted"/>
<protein>
    <submittedName>
        <fullName evidence="3">LITAF domain-containing protein</fullName>
    </submittedName>
</protein>
<name>A0A1I7ZDN6_9BILA</name>
<dbReference type="AlphaFoldDB" id="A0A1I7ZDN6"/>
<dbReference type="Proteomes" id="UP000095287">
    <property type="component" value="Unplaced"/>
</dbReference>
<sequence>MPPRPTLSSPSCLRPTCLTEPLQTTSFTRRNATRPSAKSSTRRSPSYPATERCFFAPVLSLSLAFFSLTCQRCGDLLLPSSVDFFQCF</sequence>
<evidence type="ECO:0000256" key="1">
    <source>
        <dbReference type="SAM" id="MobiDB-lite"/>
    </source>
</evidence>